<proteinExistence type="predicted"/>
<gene>
    <name evidence="3" type="ORF">ENQ76_01725</name>
</gene>
<feature type="region of interest" description="Disordered" evidence="1">
    <location>
        <begin position="260"/>
        <end position="280"/>
    </location>
</feature>
<accession>A0A7C2NYS8</accession>
<dbReference type="EMBL" id="DSOK01000056">
    <property type="protein sequence ID" value="HEN14174.1"/>
    <property type="molecule type" value="Genomic_DNA"/>
</dbReference>
<dbReference type="InterPro" id="IPR021862">
    <property type="entry name" value="DUF3472"/>
</dbReference>
<name>A0A7C2NYS8_9PLAN</name>
<feature type="chain" id="PRO_5027754475" evidence="2">
    <location>
        <begin position="21"/>
        <end position="280"/>
    </location>
</feature>
<evidence type="ECO:0000313" key="3">
    <source>
        <dbReference type="EMBL" id="HEN14174.1"/>
    </source>
</evidence>
<keyword evidence="2" id="KW-0732">Signal</keyword>
<feature type="signal peptide" evidence="2">
    <location>
        <begin position="1"/>
        <end position="20"/>
    </location>
</feature>
<reference evidence="3" key="1">
    <citation type="journal article" date="2020" name="mSystems">
        <title>Genome- and Community-Level Interaction Insights into Carbon Utilization and Element Cycling Functions of Hydrothermarchaeota in Hydrothermal Sediment.</title>
        <authorList>
            <person name="Zhou Z."/>
            <person name="Liu Y."/>
            <person name="Xu W."/>
            <person name="Pan J."/>
            <person name="Luo Z.H."/>
            <person name="Li M."/>
        </authorList>
    </citation>
    <scope>NUCLEOTIDE SEQUENCE [LARGE SCALE GENOMIC DNA]</scope>
    <source>
        <strain evidence="3">SpSt-339</strain>
    </source>
</reference>
<sequence length="280" mass="30397">MFRFAAALALVLGWSGLLSADEKLAGIACRSVHLGYPAPAGIAFYNEIAIEQSAPGTYFAVCGWDKGYFGLQELANGKKLAIFSVWDSSDNDPNKTPADQRVNLLHQHERTRIGRFGGEGSGGQSFFDIDWQSGQTYRFVVTAKPAGDRTEYAGYLSGPGDDAWTHMVTFSTITAGKPLGGYYSFVEDFRRNRESTRQVRRATFGNGWVIPAEGPPVPLLQARFTGDSNPATNIDAGLAGDRFFLATGGDTQNQHAKLRDLIDRPASETASPPADLPRPQ</sequence>
<comment type="caution">
    <text evidence="3">The sequence shown here is derived from an EMBL/GenBank/DDBJ whole genome shotgun (WGS) entry which is preliminary data.</text>
</comment>
<organism evidence="3">
    <name type="scientific">Schlesneria paludicola</name>
    <dbReference type="NCBI Taxonomy" id="360056"/>
    <lineage>
        <taxon>Bacteria</taxon>
        <taxon>Pseudomonadati</taxon>
        <taxon>Planctomycetota</taxon>
        <taxon>Planctomycetia</taxon>
        <taxon>Planctomycetales</taxon>
        <taxon>Planctomycetaceae</taxon>
        <taxon>Schlesneria</taxon>
    </lineage>
</organism>
<dbReference type="Pfam" id="PF11958">
    <property type="entry name" value="DUF3472"/>
    <property type="match status" value="1"/>
</dbReference>
<evidence type="ECO:0000256" key="1">
    <source>
        <dbReference type="SAM" id="MobiDB-lite"/>
    </source>
</evidence>
<protein>
    <submittedName>
        <fullName evidence="3">DUF3472 domain-containing protein</fullName>
    </submittedName>
</protein>
<dbReference type="AlphaFoldDB" id="A0A7C2NYS8"/>
<evidence type="ECO:0000256" key="2">
    <source>
        <dbReference type="SAM" id="SignalP"/>
    </source>
</evidence>